<protein>
    <submittedName>
        <fullName evidence="1">Uncharacterized protein</fullName>
    </submittedName>
</protein>
<sequence>MFSVQKKEQVNLHTVQKNKDIKATLLNKFLFEDDSTCLQILLNLYNIEDSIENVLPSYISMKNLKSDIIRYLNPNQGRELVAQNVTNLIHGDITRLELCVYLEGYRMGYKSKKWPNQLEILTFNHVSVEDIYKSAFGPKYLDQCKEIYLFRKKLDDIVENDEKVQKFLFDLVHVYSKKVLRSKIFHINKYLDRQLMIDYDSDEISFIEAHLPLRFRDISCMYKRLLKFLARDCMRVYQKAYWDGMNNQVMKRYH</sequence>
<dbReference type="AlphaFoldDB" id="A0A8H2M4H1"/>
<dbReference type="EMBL" id="CAACYI010000001">
    <property type="protein sequence ID" value="VFB16314.1"/>
    <property type="molecule type" value="Genomic_DNA"/>
</dbReference>
<dbReference type="Proteomes" id="UP000377798">
    <property type="component" value="Unassembled WGS sequence"/>
</dbReference>
<proteinExistence type="predicted"/>
<accession>A0A8H2M4H1</accession>
<evidence type="ECO:0000313" key="1">
    <source>
        <dbReference type="EMBL" id="VFB16314.1"/>
    </source>
</evidence>
<dbReference type="RefSeq" id="WP_034439709.1">
    <property type="nucleotide sequence ID" value="NZ_CAACYI010000001.1"/>
</dbReference>
<gene>
    <name evidence="1" type="ORF">NCTC13150_00836</name>
</gene>
<name>A0A8H2M4H1_9FIRM</name>
<keyword evidence="2" id="KW-1185">Reference proteome</keyword>
<organism evidence="1 2">
    <name type="scientific">Urinicoccus massiliensis</name>
    <dbReference type="NCBI Taxonomy" id="1723382"/>
    <lineage>
        <taxon>Bacteria</taxon>
        <taxon>Bacillati</taxon>
        <taxon>Bacillota</taxon>
        <taxon>Tissierellia</taxon>
        <taxon>Tissierellales</taxon>
        <taxon>Peptoniphilaceae</taxon>
        <taxon>Urinicoccus</taxon>
    </lineage>
</organism>
<comment type="caution">
    <text evidence="1">The sequence shown here is derived from an EMBL/GenBank/DDBJ whole genome shotgun (WGS) entry which is preliminary data.</text>
</comment>
<evidence type="ECO:0000313" key="2">
    <source>
        <dbReference type="Proteomes" id="UP000377798"/>
    </source>
</evidence>
<reference evidence="1 2" key="1">
    <citation type="submission" date="2019-02" db="EMBL/GenBank/DDBJ databases">
        <authorList>
            <consortium name="Pathogen Informatics"/>
        </authorList>
    </citation>
    <scope>NUCLEOTIDE SEQUENCE [LARGE SCALE GENOMIC DNA]</scope>
    <source>
        <strain evidence="1 2">3012STDY7089603</strain>
    </source>
</reference>